<organism evidence="1 2">
    <name type="scientific">Dipteronia dyeriana</name>
    <dbReference type="NCBI Taxonomy" id="168575"/>
    <lineage>
        <taxon>Eukaryota</taxon>
        <taxon>Viridiplantae</taxon>
        <taxon>Streptophyta</taxon>
        <taxon>Embryophyta</taxon>
        <taxon>Tracheophyta</taxon>
        <taxon>Spermatophyta</taxon>
        <taxon>Magnoliopsida</taxon>
        <taxon>eudicotyledons</taxon>
        <taxon>Gunneridae</taxon>
        <taxon>Pentapetalae</taxon>
        <taxon>rosids</taxon>
        <taxon>malvids</taxon>
        <taxon>Sapindales</taxon>
        <taxon>Sapindaceae</taxon>
        <taxon>Hippocastanoideae</taxon>
        <taxon>Acereae</taxon>
        <taxon>Dipteronia</taxon>
    </lineage>
</organism>
<accession>A0AAD9XMW8</accession>
<sequence length="76" mass="8723">MLVVDLLEGAELRCVAVEDLEDGLTADSAFFKDRQYLEKEWGHFFADDLFSSEGKVLFENLRYKELMVNLGSQTTQ</sequence>
<comment type="caution">
    <text evidence="1">The sequence shown here is derived from an EMBL/GenBank/DDBJ whole genome shotgun (WGS) entry which is preliminary data.</text>
</comment>
<dbReference type="Proteomes" id="UP001280121">
    <property type="component" value="Unassembled WGS sequence"/>
</dbReference>
<dbReference type="AlphaFoldDB" id="A0AAD9XMW8"/>
<keyword evidence="2" id="KW-1185">Reference proteome</keyword>
<reference evidence="1" key="1">
    <citation type="journal article" date="2023" name="Plant J.">
        <title>Genome sequences and population genomics provide insights into the demographic history, inbreeding, and mutation load of two 'living fossil' tree species of Dipteronia.</title>
        <authorList>
            <person name="Feng Y."/>
            <person name="Comes H.P."/>
            <person name="Chen J."/>
            <person name="Zhu S."/>
            <person name="Lu R."/>
            <person name="Zhang X."/>
            <person name="Li P."/>
            <person name="Qiu J."/>
            <person name="Olsen K.M."/>
            <person name="Qiu Y."/>
        </authorList>
    </citation>
    <scope>NUCLEOTIDE SEQUENCE</scope>
    <source>
        <strain evidence="1">KIB01</strain>
    </source>
</reference>
<proteinExistence type="predicted"/>
<evidence type="ECO:0000313" key="2">
    <source>
        <dbReference type="Proteomes" id="UP001280121"/>
    </source>
</evidence>
<name>A0AAD9XMW8_9ROSI</name>
<dbReference type="EMBL" id="JANJYI010000001">
    <property type="protein sequence ID" value="KAK2662241.1"/>
    <property type="molecule type" value="Genomic_DNA"/>
</dbReference>
<protein>
    <submittedName>
        <fullName evidence="1">Uncharacterized protein</fullName>
    </submittedName>
</protein>
<gene>
    <name evidence="1" type="ORF">Ddye_000815</name>
</gene>
<evidence type="ECO:0000313" key="1">
    <source>
        <dbReference type="EMBL" id="KAK2662241.1"/>
    </source>
</evidence>